<dbReference type="RefSeq" id="WP_021583550.1">
    <property type="nucleotide sequence ID" value="NZ_AWET01000017.1"/>
</dbReference>
<keyword evidence="2" id="KW-0732">Signal</keyword>
<feature type="compositionally biased region" description="Low complexity" evidence="1">
    <location>
        <begin position="337"/>
        <end position="365"/>
    </location>
</feature>
<feature type="signal peptide" evidence="2">
    <location>
        <begin position="1"/>
        <end position="20"/>
    </location>
</feature>
<feature type="compositionally biased region" description="Basic and acidic residues" evidence="1">
    <location>
        <begin position="209"/>
        <end position="221"/>
    </location>
</feature>
<accession>U2MNB0</accession>
<dbReference type="Proteomes" id="UP000016600">
    <property type="component" value="Unassembled WGS sequence"/>
</dbReference>
<feature type="region of interest" description="Disordered" evidence="1">
    <location>
        <begin position="201"/>
        <end position="379"/>
    </location>
</feature>
<evidence type="ECO:0000313" key="4">
    <source>
        <dbReference type="Proteomes" id="UP000016600"/>
    </source>
</evidence>
<name>U2MNB0_9BACT</name>
<evidence type="ECO:0000256" key="1">
    <source>
        <dbReference type="SAM" id="MobiDB-lite"/>
    </source>
</evidence>
<dbReference type="AlphaFoldDB" id="U2MNB0"/>
<proteinExistence type="predicted"/>
<evidence type="ECO:0000313" key="3">
    <source>
        <dbReference type="EMBL" id="ERK03130.1"/>
    </source>
</evidence>
<gene>
    <name evidence="3" type="ORF">HMPREF1218_1998</name>
</gene>
<dbReference type="EMBL" id="AWET01000017">
    <property type="protein sequence ID" value="ERK03130.1"/>
    <property type="molecule type" value="Genomic_DNA"/>
</dbReference>
<reference evidence="3 4" key="1">
    <citation type="submission" date="2013-08" db="EMBL/GenBank/DDBJ databases">
        <authorList>
            <person name="Durkin A.S."/>
            <person name="Haft D.R."/>
            <person name="McCorrison J."/>
            <person name="Torralba M."/>
            <person name="Gillis M."/>
            <person name="Haft D.H."/>
            <person name="Methe B."/>
            <person name="Sutton G."/>
            <person name="Nelson K.E."/>
        </authorList>
    </citation>
    <scope>NUCLEOTIDE SEQUENCE [LARGE SCALE GENOMIC DNA]</scope>
    <source>
        <strain evidence="3 4">F0068</strain>
    </source>
</reference>
<evidence type="ECO:0008006" key="5">
    <source>
        <dbReference type="Google" id="ProtNLM"/>
    </source>
</evidence>
<feature type="compositionally biased region" description="Polar residues" evidence="1">
    <location>
        <begin position="237"/>
        <end position="272"/>
    </location>
</feature>
<keyword evidence="4" id="KW-1185">Reference proteome</keyword>
<organism evidence="3 4">
    <name type="scientific">Hoylesella pleuritidis F0068</name>
    <dbReference type="NCBI Taxonomy" id="1081904"/>
    <lineage>
        <taxon>Bacteria</taxon>
        <taxon>Pseudomonadati</taxon>
        <taxon>Bacteroidota</taxon>
        <taxon>Bacteroidia</taxon>
        <taxon>Bacteroidales</taxon>
        <taxon>Prevotellaceae</taxon>
        <taxon>Hoylesella</taxon>
    </lineage>
</organism>
<sequence>MKKCMIILTALLSMTIGADAMSYRQAREQALFLTDKMAYELNLTDDQYEAAYEINLDYLMSIDDDTDLYGRCWRQRNIDLGYILLDWQYRAYCAANYFYRPLYRNDGYWHFSIYARYPHRDYFYFGRPTFFSVYCGDHSWRMNGGQSWYSGRTFGPRYDENYIGMRDGFVRGDFGRGSRMIGNPDNPRFIRYENSSEYQRSNTFGRNHSFGERTRNIEQHRSFGGGSRNTDRPHSFGNGNYDTNRSHSFGQESTGNNRIRSFGESSTRTTVGYGSGDNHREFGGSGTRRNFFGGGSSSPNRTFGAGHFSGSSDRSAPARSINPPSRSFGGFSNGTPSKSFGNSGNNTSTRSSNNGNTAPTRNFGSGDSGNSGGHFGGRR</sequence>
<dbReference type="PATRIC" id="fig|1081904.3.peg.871"/>
<evidence type="ECO:0000256" key="2">
    <source>
        <dbReference type="SAM" id="SignalP"/>
    </source>
</evidence>
<comment type="caution">
    <text evidence="3">The sequence shown here is derived from an EMBL/GenBank/DDBJ whole genome shotgun (WGS) entry which is preliminary data.</text>
</comment>
<feature type="compositionally biased region" description="Gly residues" evidence="1">
    <location>
        <begin position="366"/>
        <end position="379"/>
    </location>
</feature>
<feature type="chain" id="PRO_5004631445" description="DUF3300 domain-containing protein" evidence="2">
    <location>
        <begin position="21"/>
        <end position="379"/>
    </location>
</feature>
<protein>
    <recommendedName>
        <fullName evidence="5">DUF3300 domain-containing protein</fullName>
    </recommendedName>
</protein>